<evidence type="ECO:0000256" key="7">
    <source>
        <dbReference type="SAM" id="MobiDB-lite"/>
    </source>
</evidence>
<dbReference type="Proteomes" id="UP000696485">
    <property type="component" value="Unassembled WGS sequence"/>
</dbReference>
<keyword evidence="10" id="KW-1185">Reference proteome</keyword>
<dbReference type="AlphaFoldDB" id="A0A9P5STA5"/>
<dbReference type="SUPFAM" id="SSF63380">
    <property type="entry name" value="Riboflavin synthase domain-like"/>
    <property type="match status" value="1"/>
</dbReference>
<organism evidence="9 10">
    <name type="scientific">Podila minutissima</name>
    <dbReference type="NCBI Taxonomy" id="64525"/>
    <lineage>
        <taxon>Eukaryota</taxon>
        <taxon>Fungi</taxon>
        <taxon>Fungi incertae sedis</taxon>
        <taxon>Mucoromycota</taxon>
        <taxon>Mortierellomycotina</taxon>
        <taxon>Mortierellomycetes</taxon>
        <taxon>Mortierellales</taxon>
        <taxon>Mortierellaceae</taxon>
        <taxon>Podila</taxon>
    </lineage>
</organism>
<evidence type="ECO:0000259" key="8">
    <source>
        <dbReference type="PROSITE" id="PS51384"/>
    </source>
</evidence>
<keyword evidence="5" id="KW-0560">Oxidoreductase</keyword>
<feature type="compositionally biased region" description="Low complexity" evidence="7">
    <location>
        <begin position="15"/>
        <end position="39"/>
    </location>
</feature>
<comment type="cofactor">
    <cofactor evidence="1 6">
        <name>FAD</name>
        <dbReference type="ChEBI" id="CHEBI:57692"/>
    </cofactor>
</comment>
<sequence length="389" mass="42944">MLRFNQLPKHFYPTLRSTRPTLTRSYAQPTSSSPSTNSNRVVKPLDRPSLKPSQTRERFGNFPPPQPPQQPSSAANAITFLAATAIGLGAYFYQWNKHRSFIPGSAGSHGSREGISTESWTPVLLTKITPVSDHTSLFEFELPAPTTVPITSAVYVKDDEIQAMRAYTPIHTAPDWQVQQEGEAGDQVSTVQLLIKRYSEGQVSRFMHSAKPGQRIEMRGPVLIWPGSRQDLEKYDHIGMIAGGTGITAFLPIIHSALSSSEKKVKISLLFASQNPSELYFKQDLDQLAKAHPDQFKVAYAIDRLPTTDGSDAWDGHVGFVHQDMVKNLLPSPDSEGSASDDKFVVLVCGPESMVKHVAGTRGMSGHEPIRGVLGDMGYQRDQVFRFPN</sequence>
<keyword evidence="3 6" id="KW-0285">Flavoprotein</keyword>
<dbReference type="InterPro" id="IPR008333">
    <property type="entry name" value="Cbr1-like_FAD-bd_dom"/>
</dbReference>
<dbReference type="InterPro" id="IPR039261">
    <property type="entry name" value="FNR_nucleotide-bd"/>
</dbReference>
<evidence type="ECO:0000256" key="3">
    <source>
        <dbReference type="ARBA" id="ARBA00022630"/>
    </source>
</evidence>
<dbReference type="Pfam" id="PF00175">
    <property type="entry name" value="NAD_binding_1"/>
    <property type="match status" value="1"/>
</dbReference>
<comment type="caution">
    <text evidence="9">The sequence shown here is derived from an EMBL/GenBank/DDBJ whole genome shotgun (WGS) entry which is preliminary data.</text>
</comment>
<feature type="binding site" evidence="6">
    <location>
        <position position="204"/>
    </location>
    <ligand>
        <name>FAD</name>
        <dbReference type="ChEBI" id="CHEBI:57692"/>
    </ligand>
</feature>
<dbReference type="GO" id="GO:0016491">
    <property type="term" value="F:oxidoreductase activity"/>
    <property type="evidence" value="ECO:0007669"/>
    <property type="project" value="UniProtKB-KW"/>
</dbReference>
<protein>
    <submittedName>
        <fullName evidence="9">NADH-cytochrome b5 reductase</fullName>
    </submittedName>
</protein>
<dbReference type="Gene3D" id="3.40.50.80">
    <property type="entry name" value="Nucleotide-binding domain of ferredoxin-NADP reductase (FNR) module"/>
    <property type="match status" value="1"/>
</dbReference>
<feature type="region of interest" description="Disordered" evidence="7">
    <location>
        <begin position="15"/>
        <end position="73"/>
    </location>
</feature>
<dbReference type="CDD" id="cd06183">
    <property type="entry name" value="cyt_b5_reduct_like"/>
    <property type="match status" value="1"/>
</dbReference>
<proteinExistence type="inferred from homology"/>
<dbReference type="PRINTS" id="PR00406">
    <property type="entry name" value="CYTB5RDTASE"/>
</dbReference>
<feature type="compositionally biased region" description="Basic and acidic residues" evidence="7">
    <location>
        <begin position="43"/>
        <end position="59"/>
    </location>
</feature>
<dbReference type="InterPro" id="IPR001834">
    <property type="entry name" value="CBR-like"/>
</dbReference>
<evidence type="ECO:0000256" key="2">
    <source>
        <dbReference type="ARBA" id="ARBA00006105"/>
    </source>
</evidence>
<dbReference type="SUPFAM" id="SSF52343">
    <property type="entry name" value="Ferredoxin reductase-like, C-terminal NADP-linked domain"/>
    <property type="match status" value="1"/>
</dbReference>
<reference evidence="9" key="1">
    <citation type="journal article" date="2020" name="Fungal Divers.">
        <title>Resolving the Mortierellaceae phylogeny through synthesis of multi-gene phylogenetics and phylogenomics.</title>
        <authorList>
            <person name="Vandepol N."/>
            <person name="Liber J."/>
            <person name="Desiro A."/>
            <person name="Na H."/>
            <person name="Kennedy M."/>
            <person name="Barry K."/>
            <person name="Grigoriev I.V."/>
            <person name="Miller A.N."/>
            <person name="O'Donnell K."/>
            <person name="Stajich J.E."/>
            <person name="Bonito G."/>
        </authorList>
    </citation>
    <scope>NUCLEOTIDE SEQUENCE</scope>
    <source>
        <strain evidence="9">NVP1</strain>
    </source>
</reference>
<name>A0A9P5STA5_9FUNG</name>
<feature type="binding site" evidence="6">
    <location>
        <position position="167"/>
    </location>
    <ligand>
        <name>FAD</name>
        <dbReference type="ChEBI" id="CHEBI:57692"/>
    </ligand>
</feature>
<dbReference type="EMBL" id="JAAAUY010000025">
    <property type="protein sequence ID" value="KAF9337476.1"/>
    <property type="molecule type" value="Genomic_DNA"/>
</dbReference>
<dbReference type="Pfam" id="PF00970">
    <property type="entry name" value="FAD_binding_6"/>
    <property type="match status" value="1"/>
</dbReference>
<gene>
    <name evidence="9" type="primary">MCR1_2</name>
    <name evidence="9" type="ORF">BG006_004503</name>
</gene>
<evidence type="ECO:0000313" key="9">
    <source>
        <dbReference type="EMBL" id="KAF9337476.1"/>
    </source>
</evidence>
<feature type="binding site" evidence="6">
    <location>
        <position position="194"/>
    </location>
    <ligand>
        <name>FAD</name>
        <dbReference type="ChEBI" id="CHEBI:57692"/>
    </ligand>
</feature>
<dbReference type="PROSITE" id="PS51384">
    <property type="entry name" value="FAD_FR"/>
    <property type="match status" value="1"/>
</dbReference>
<evidence type="ECO:0000256" key="4">
    <source>
        <dbReference type="ARBA" id="ARBA00022827"/>
    </source>
</evidence>
<dbReference type="PANTHER" id="PTHR19370">
    <property type="entry name" value="NADH-CYTOCHROME B5 REDUCTASE"/>
    <property type="match status" value="1"/>
</dbReference>
<accession>A0A9P5STA5</accession>
<evidence type="ECO:0000313" key="10">
    <source>
        <dbReference type="Proteomes" id="UP000696485"/>
    </source>
</evidence>
<dbReference type="InterPro" id="IPR017938">
    <property type="entry name" value="Riboflavin_synthase-like_b-brl"/>
</dbReference>
<feature type="binding site" evidence="6">
    <location>
        <position position="203"/>
    </location>
    <ligand>
        <name>FAD</name>
        <dbReference type="ChEBI" id="CHEBI:57692"/>
    </ligand>
</feature>
<keyword evidence="4 6" id="KW-0274">FAD</keyword>
<evidence type="ECO:0000256" key="6">
    <source>
        <dbReference type="PIRSR" id="PIRSR601834-1"/>
    </source>
</evidence>
<feature type="domain" description="FAD-binding FR-type" evidence="8">
    <location>
        <begin position="118"/>
        <end position="228"/>
    </location>
</feature>
<feature type="binding site" evidence="6">
    <location>
        <position position="165"/>
    </location>
    <ligand>
        <name>FAD</name>
        <dbReference type="ChEBI" id="CHEBI:57692"/>
    </ligand>
</feature>
<feature type="binding site" evidence="6">
    <location>
        <position position="248"/>
    </location>
    <ligand>
        <name>FAD</name>
        <dbReference type="ChEBI" id="CHEBI:57692"/>
    </ligand>
</feature>
<dbReference type="Gene3D" id="2.40.30.10">
    <property type="entry name" value="Translation factors"/>
    <property type="match status" value="1"/>
</dbReference>
<comment type="similarity">
    <text evidence="2">Belongs to the flavoprotein pyridine nucleotide cytochrome reductase family.</text>
</comment>
<evidence type="ECO:0000256" key="5">
    <source>
        <dbReference type="ARBA" id="ARBA00023002"/>
    </source>
</evidence>
<evidence type="ECO:0000256" key="1">
    <source>
        <dbReference type="ARBA" id="ARBA00001974"/>
    </source>
</evidence>
<feature type="binding site" evidence="6">
    <location>
        <position position="196"/>
    </location>
    <ligand>
        <name>FAD</name>
        <dbReference type="ChEBI" id="CHEBI:57692"/>
    </ligand>
</feature>
<dbReference type="InterPro" id="IPR017927">
    <property type="entry name" value="FAD-bd_FR_type"/>
</dbReference>
<dbReference type="InterPro" id="IPR001433">
    <property type="entry name" value="OxRdtase_FAD/NAD-bd"/>
</dbReference>